<reference evidence="2" key="2">
    <citation type="journal article" date="2017" name="Nat. Plants">
        <title>The Aegilops tauschii genome reveals multiple impacts of transposons.</title>
        <authorList>
            <person name="Zhao G."/>
            <person name="Zou C."/>
            <person name="Li K."/>
            <person name="Wang K."/>
            <person name="Li T."/>
            <person name="Gao L."/>
            <person name="Zhang X."/>
            <person name="Wang H."/>
            <person name="Yang Z."/>
            <person name="Liu X."/>
            <person name="Jiang W."/>
            <person name="Mao L."/>
            <person name="Kong X."/>
            <person name="Jiao Y."/>
            <person name="Jia J."/>
        </authorList>
    </citation>
    <scope>NUCLEOTIDE SEQUENCE [LARGE SCALE GENOMIC DNA]</scope>
    <source>
        <strain evidence="2">cv. AL8/78</strain>
    </source>
</reference>
<reference evidence="1" key="3">
    <citation type="journal article" date="2017" name="Nature">
        <title>Genome sequence of the progenitor of the wheat D genome Aegilops tauschii.</title>
        <authorList>
            <person name="Luo M.C."/>
            <person name="Gu Y.Q."/>
            <person name="Puiu D."/>
            <person name="Wang H."/>
            <person name="Twardziok S.O."/>
            <person name="Deal K.R."/>
            <person name="Huo N."/>
            <person name="Zhu T."/>
            <person name="Wang L."/>
            <person name="Wang Y."/>
            <person name="McGuire P.E."/>
            <person name="Liu S."/>
            <person name="Long H."/>
            <person name="Ramasamy R.K."/>
            <person name="Rodriguez J.C."/>
            <person name="Van S.L."/>
            <person name="Yuan L."/>
            <person name="Wang Z."/>
            <person name="Xia Z."/>
            <person name="Xiao L."/>
            <person name="Anderson O.D."/>
            <person name="Ouyang S."/>
            <person name="Liang Y."/>
            <person name="Zimin A.V."/>
            <person name="Pertea G."/>
            <person name="Qi P."/>
            <person name="Bennetzen J.L."/>
            <person name="Dai X."/>
            <person name="Dawson M.W."/>
            <person name="Muller H.G."/>
            <person name="Kugler K."/>
            <person name="Rivarola-Duarte L."/>
            <person name="Spannagl M."/>
            <person name="Mayer K.F.X."/>
            <person name="Lu F.H."/>
            <person name="Bevan M.W."/>
            <person name="Leroy P."/>
            <person name="Li P."/>
            <person name="You F.M."/>
            <person name="Sun Q."/>
            <person name="Liu Z."/>
            <person name="Lyons E."/>
            <person name="Wicker T."/>
            <person name="Salzberg S.L."/>
            <person name="Devos K.M."/>
            <person name="Dvorak J."/>
        </authorList>
    </citation>
    <scope>NUCLEOTIDE SEQUENCE [LARGE SCALE GENOMIC DNA]</scope>
    <source>
        <strain evidence="1">cv. AL8/78</strain>
    </source>
</reference>
<reference evidence="1" key="5">
    <citation type="journal article" date="2021" name="G3 (Bethesda)">
        <title>Aegilops tauschii genome assembly Aet v5.0 features greater sequence contiguity and improved annotation.</title>
        <authorList>
            <person name="Wang L."/>
            <person name="Zhu T."/>
            <person name="Rodriguez J.C."/>
            <person name="Deal K.R."/>
            <person name="Dubcovsky J."/>
            <person name="McGuire P.E."/>
            <person name="Lux T."/>
            <person name="Spannagl M."/>
            <person name="Mayer K.F.X."/>
            <person name="Baldrich P."/>
            <person name="Meyers B.C."/>
            <person name="Huo N."/>
            <person name="Gu Y.Q."/>
            <person name="Zhou H."/>
            <person name="Devos K.M."/>
            <person name="Bennetzen J.L."/>
            <person name="Unver T."/>
            <person name="Budak H."/>
            <person name="Gulick P.J."/>
            <person name="Galiba G."/>
            <person name="Kalapos B."/>
            <person name="Nelson D.R."/>
            <person name="Li P."/>
            <person name="You F.M."/>
            <person name="Luo M.C."/>
            <person name="Dvorak J."/>
        </authorList>
    </citation>
    <scope>NUCLEOTIDE SEQUENCE [LARGE SCALE GENOMIC DNA]</scope>
    <source>
        <strain evidence="1">cv. AL8/78</strain>
    </source>
</reference>
<name>A0A453SEP2_AEGTS</name>
<dbReference type="Proteomes" id="UP000015105">
    <property type="component" value="Chromosome 7D"/>
</dbReference>
<protein>
    <submittedName>
        <fullName evidence="1">Uncharacterized protein</fullName>
    </submittedName>
</protein>
<proteinExistence type="predicted"/>
<sequence>HSPLCLYHFEEFFGRMGSKMLLVTALLVGIASQSYATRSLDGNHLVLLIMRHA</sequence>
<reference evidence="1" key="4">
    <citation type="submission" date="2019-03" db="UniProtKB">
        <authorList>
            <consortium name="EnsemblPlants"/>
        </authorList>
    </citation>
    <scope>IDENTIFICATION</scope>
</reference>
<evidence type="ECO:0000313" key="1">
    <source>
        <dbReference type="EnsemblPlants" id="AET7Gv20910900.3"/>
    </source>
</evidence>
<accession>A0A453SEP2</accession>
<evidence type="ECO:0000313" key="2">
    <source>
        <dbReference type="Proteomes" id="UP000015105"/>
    </source>
</evidence>
<organism evidence="1 2">
    <name type="scientific">Aegilops tauschii subsp. strangulata</name>
    <name type="common">Goatgrass</name>
    <dbReference type="NCBI Taxonomy" id="200361"/>
    <lineage>
        <taxon>Eukaryota</taxon>
        <taxon>Viridiplantae</taxon>
        <taxon>Streptophyta</taxon>
        <taxon>Embryophyta</taxon>
        <taxon>Tracheophyta</taxon>
        <taxon>Spermatophyta</taxon>
        <taxon>Magnoliopsida</taxon>
        <taxon>Liliopsida</taxon>
        <taxon>Poales</taxon>
        <taxon>Poaceae</taxon>
        <taxon>BOP clade</taxon>
        <taxon>Pooideae</taxon>
        <taxon>Triticodae</taxon>
        <taxon>Triticeae</taxon>
        <taxon>Triticinae</taxon>
        <taxon>Aegilops</taxon>
    </lineage>
</organism>
<dbReference type="EnsemblPlants" id="AET7Gv20910900.3">
    <property type="protein sequence ID" value="AET7Gv20910900.3"/>
    <property type="gene ID" value="AET7Gv20910900"/>
</dbReference>
<dbReference type="Gramene" id="AET7Gv20910900.3">
    <property type="protein sequence ID" value="AET7Gv20910900.3"/>
    <property type="gene ID" value="AET7Gv20910900"/>
</dbReference>
<reference evidence="2" key="1">
    <citation type="journal article" date="2014" name="Science">
        <title>Ancient hybridizations among the ancestral genomes of bread wheat.</title>
        <authorList>
            <consortium name="International Wheat Genome Sequencing Consortium,"/>
            <person name="Marcussen T."/>
            <person name="Sandve S.R."/>
            <person name="Heier L."/>
            <person name="Spannagl M."/>
            <person name="Pfeifer M."/>
            <person name="Jakobsen K.S."/>
            <person name="Wulff B.B."/>
            <person name="Steuernagel B."/>
            <person name="Mayer K.F."/>
            <person name="Olsen O.A."/>
        </authorList>
    </citation>
    <scope>NUCLEOTIDE SEQUENCE [LARGE SCALE GENOMIC DNA]</scope>
    <source>
        <strain evidence="2">cv. AL8/78</strain>
    </source>
</reference>
<dbReference type="AlphaFoldDB" id="A0A453SEP2"/>
<keyword evidence="2" id="KW-1185">Reference proteome</keyword>